<feature type="region of interest" description="Disordered" evidence="3">
    <location>
        <begin position="153"/>
        <end position="208"/>
    </location>
</feature>
<dbReference type="GO" id="GO:0016829">
    <property type="term" value="F:lyase activity"/>
    <property type="evidence" value="ECO:0007669"/>
    <property type="project" value="UniProtKB-KW"/>
</dbReference>
<dbReference type="EMBL" id="JAACJK010000057">
    <property type="protein sequence ID" value="KAF5337367.1"/>
    <property type="molecule type" value="Genomic_DNA"/>
</dbReference>
<dbReference type="Gene3D" id="1.50.10.100">
    <property type="entry name" value="Chondroitin AC/alginate lyase"/>
    <property type="match status" value="2"/>
</dbReference>
<dbReference type="OrthoDB" id="63533at2759"/>
<accession>A0A8H5C8V9</accession>
<evidence type="ECO:0000256" key="2">
    <source>
        <dbReference type="ARBA" id="ARBA00023239"/>
    </source>
</evidence>
<dbReference type="AlphaFoldDB" id="A0A8H5C8V9"/>
<dbReference type="Proteomes" id="UP000541558">
    <property type="component" value="Unassembled WGS sequence"/>
</dbReference>
<gene>
    <name evidence="5" type="ORF">D9611_003316</name>
</gene>
<keyword evidence="1" id="KW-0732">Signal</keyword>
<dbReference type="Pfam" id="PF05426">
    <property type="entry name" value="Alginate_lyase"/>
    <property type="match status" value="1"/>
</dbReference>
<protein>
    <recommendedName>
        <fullName evidence="4">Alginate lyase domain-containing protein</fullName>
    </recommendedName>
</protein>
<keyword evidence="6" id="KW-1185">Reference proteome</keyword>
<dbReference type="SUPFAM" id="SSF48230">
    <property type="entry name" value="Chondroitin AC/alginate lyase"/>
    <property type="match status" value="1"/>
</dbReference>
<sequence length="667" mass="72360">MLLLEALDTSALQVSSSIVVCRASRMVPMSSWYCVVIVLWLLVNNTSFVSGDGSDWVSVGYIVQVARQPESSSQGTEKGLQTIIRGADRLVGKGPWSITNEESVLPPSKNPHDYLSWAPYHWPDCRWCSVKAKAEMGGDDPSNQPVDDKQWFAPAGDARVDGHTKVSRRSPRPRRAAHRRPMVNVSQRLQNSRRKAGVRRRDFTAESKPTATVESTFLSVNPVQQTVTASQSGAGRLSPTASAASQAHAEAVTKTTKATTCTPSPTTSMAPSATWTSCPYVGRDGKVNPDVRTLNGPSAINNVGQYSIYGSIAFATKRTTKYSQDVVNAIDYFFLNPDTKMNPNVNYGQIVRGEGPKGKKGTFTGVLDIRGVVKVINSIFILKSGGSADWTNTRDQGMRDWILEYSTWLQESDIGKVTATRPNNHVSFYVAQLAASKYYAGDKPGAVFVLQSFFKKEFRDQIAASGEQPFEGVRAKPVHYRSFNLEALIMNAKLGDALGVDFWTAKSKYGATIQTALDYAITVDPKGEDVGNLLPHVAAVAAAYGDPVGKYKGFLSKHLSTYESKPFWFYNQPGALTKSPTAKTKRSIYLGGGEDDDDGSEPDDGGTITKPGEGASDGGPVNGAPKIPFTCPDAFEDTTKVEIDNGIFVTCEQLRPLYEAEVPGVVA</sequence>
<evidence type="ECO:0000313" key="6">
    <source>
        <dbReference type="Proteomes" id="UP000541558"/>
    </source>
</evidence>
<dbReference type="GO" id="GO:0042597">
    <property type="term" value="C:periplasmic space"/>
    <property type="evidence" value="ECO:0007669"/>
    <property type="project" value="InterPro"/>
</dbReference>
<evidence type="ECO:0000259" key="4">
    <source>
        <dbReference type="Pfam" id="PF05426"/>
    </source>
</evidence>
<feature type="compositionally biased region" description="Acidic residues" evidence="3">
    <location>
        <begin position="593"/>
        <end position="604"/>
    </location>
</feature>
<feature type="compositionally biased region" description="Basic residues" evidence="3">
    <location>
        <begin position="165"/>
        <end position="181"/>
    </location>
</feature>
<reference evidence="5 6" key="1">
    <citation type="journal article" date="2020" name="ISME J.">
        <title>Uncovering the hidden diversity of litter-decomposition mechanisms in mushroom-forming fungi.</title>
        <authorList>
            <person name="Floudas D."/>
            <person name="Bentzer J."/>
            <person name="Ahren D."/>
            <person name="Johansson T."/>
            <person name="Persson P."/>
            <person name="Tunlid A."/>
        </authorList>
    </citation>
    <scope>NUCLEOTIDE SEQUENCE [LARGE SCALE GENOMIC DNA]</scope>
    <source>
        <strain evidence="5 6">CBS 175.51</strain>
    </source>
</reference>
<name>A0A8H5C8V9_9AGAR</name>
<evidence type="ECO:0000313" key="5">
    <source>
        <dbReference type="EMBL" id="KAF5337367.1"/>
    </source>
</evidence>
<dbReference type="InterPro" id="IPR008929">
    <property type="entry name" value="Chondroitin_lyas"/>
</dbReference>
<dbReference type="InterPro" id="IPR008397">
    <property type="entry name" value="Alginate_lyase_dom"/>
</dbReference>
<proteinExistence type="predicted"/>
<comment type="caution">
    <text evidence="5">The sequence shown here is derived from an EMBL/GenBank/DDBJ whole genome shotgun (WGS) entry which is preliminary data.</text>
</comment>
<feature type="region of interest" description="Disordered" evidence="3">
    <location>
        <begin position="586"/>
        <end position="628"/>
    </location>
</feature>
<feature type="domain" description="Alginate lyase" evidence="4">
    <location>
        <begin position="246"/>
        <end position="521"/>
    </location>
</feature>
<keyword evidence="2" id="KW-0456">Lyase</keyword>
<evidence type="ECO:0000256" key="3">
    <source>
        <dbReference type="SAM" id="MobiDB-lite"/>
    </source>
</evidence>
<evidence type="ECO:0000256" key="1">
    <source>
        <dbReference type="ARBA" id="ARBA00022729"/>
    </source>
</evidence>
<organism evidence="5 6">
    <name type="scientific">Ephemerocybe angulata</name>
    <dbReference type="NCBI Taxonomy" id="980116"/>
    <lineage>
        <taxon>Eukaryota</taxon>
        <taxon>Fungi</taxon>
        <taxon>Dikarya</taxon>
        <taxon>Basidiomycota</taxon>
        <taxon>Agaricomycotina</taxon>
        <taxon>Agaricomycetes</taxon>
        <taxon>Agaricomycetidae</taxon>
        <taxon>Agaricales</taxon>
        <taxon>Agaricineae</taxon>
        <taxon>Psathyrellaceae</taxon>
        <taxon>Ephemerocybe</taxon>
    </lineage>
</organism>